<accession>A0ABS7PHW6</accession>
<feature type="transmembrane region" description="Helical" evidence="1">
    <location>
        <begin position="271"/>
        <end position="288"/>
    </location>
</feature>
<feature type="transmembrane region" description="Helical" evidence="1">
    <location>
        <begin position="185"/>
        <end position="206"/>
    </location>
</feature>
<evidence type="ECO:0008006" key="4">
    <source>
        <dbReference type="Google" id="ProtNLM"/>
    </source>
</evidence>
<sequence length="345" mass="36447">MYSETDLEAAVAAGVITPAAAEAFRNHVAAGRATPTVDEESFRLLTGFNDIFVSIALVLLLVALGWIGGERSAALAGALVAGASWGLAEYFTRRRRMALPSILLLLSFTGGVAATMIGALVDMQADFGDRTSALFLAGIGVITAAAAWGHWLRFRVPITVAAGAVSLVGVVVALALAINQNLVDHVTWLVLAGGVATFAFAMWWDMSDRTRQTRRSDVAFWLHLAAAPMIAHPIFHALGVLDGTIGTAQAAIVIALYIVFAMISLTVDRRALLVSSLAYVLYAMSALFEKFGAVSMSVALTGLVIGSALLTLSAFWHTARRLMVNTLPGDLRAKLPVLDRPAISA</sequence>
<evidence type="ECO:0000313" key="3">
    <source>
        <dbReference type="Proteomes" id="UP000706039"/>
    </source>
</evidence>
<feature type="transmembrane region" description="Helical" evidence="1">
    <location>
        <begin position="103"/>
        <end position="121"/>
    </location>
</feature>
<evidence type="ECO:0000313" key="2">
    <source>
        <dbReference type="EMBL" id="MBY8820881.1"/>
    </source>
</evidence>
<dbReference type="RefSeq" id="WP_222987983.1">
    <property type="nucleotide sequence ID" value="NZ_JAINVV010000001.1"/>
</dbReference>
<keyword evidence="1" id="KW-0472">Membrane</keyword>
<keyword evidence="3" id="KW-1185">Reference proteome</keyword>
<feature type="transmembrane region" description="Helical" evidence="1">
    <location>
        <begin position="218"/>
        <end position="238"/>
    </location>
</feature>
<reference evidence="2 3" key="1">
    <citation type="submission" date="2021-08" db="EMBL/GenBank/DDBJ databases">
        <authorList>
            <person name="Tuo L."/>
        </authorList>
    </citation>
    <scope>NUCLEOTIDE SEQUENCE [LARGE SCALE GENOMIC DNA]</scope>
    <source>
        <strain evidence="2 3">JCM 31229</strain>
    </source>
</reference>
<feature type="transmembrane region" description="Helical" evidence="1">
    <location>
        <begin position="133"/>
        <end position="151"/>
    </location>
</feature>
<feature type="transmembrane region" description="Helical" evidence="1">
    <location>
        <begin position="158"/>
        <end position="179"/>
    </location>
</feature>
<organism evidence="2 3">
    <name type="scientific">Sphingomonas colocasiae</name>
    <dbReference type="NCBI Taxonomy" id="1848973"/>
    <lineage>
        <taxon>Bacteria</taxon>
        <taxon>Pseudomonadati</taxon>
        <taxon>Pseudomonadota</taxon>
        <taxon>Alphaproteobacteria</taxon>
        <taxon>Sphingomonadales</taxon>
        <taxon>Sphingomonadaceae</taxon>
        <taxon>Sphingomonas</taxon>
    </lineage>
</organism>
<dbReference type="EMBL" id="JAINVV010000001">
    <property type="protein sequence ID" value="MBY8820881.1"/>
    <property type="molecule type" value="Genomic_DNA"/>
</dbReference>
<dbReference type="Proteomes" id="UP000706039">
    <property type="component" value="Unassembled WGS sequence"/>
</dbReference>
<feature type="transmembrane region" description="Helical" evidence="1">
    <location>
        <begin position="244"/>
        <end position="264"/>
    </location>
</feature>
<keyword evidence="1" id="KW-1133">Transmembrane helix</keyword>
<proteinExistence type="predicted"/>
<evidence type="ECO:0000256" key="1">
    <source>
        <dbReference type="SAM" id="Phobius"/>
    </source>
</evidence>
<protein>
    <recommendedName>
        <fullName evidence="4">DUF2157 domain-containing protein</fullName>
    </recommendedName>
</protein>
<gene>
    <name evidence="2" type="ORF">K7G82_01175</name>
</gene>
<feature type="transmembrane region" description="Helical" evidence="1">
    <location>
        <begin position="294"/>
        <end position="316"/>
    </location>
</feature>
<comment type="caution">
    <text evidence="2">The sequence shown here is derived from an EMBL/GenBank/DDBJ whole genome shotgun (WGS) entry which is preliminary data.</text>
</comment>
<feature type="transmembrane region" description="Helical" evidence="1">
    <location>
        <begin position="51"/>
        <end position="67"/>
    </location>
</feature>
<feature type="transmembrane region" description="Helical" evidence="1">
    <location>
        <begin position="73"/>
        <end position="91"/>
    </location>
</feature>
<name>A0ABS7PHW6_9SPHN</name>
<keyword evidence="1" id="KW-0812">Transmembrane</keyword>